<dbReference type="Gene3D" id="3.40.1360.10">
    <property type="match status" value="1"/>
</dbReference>
<dbReference type="Pfam" id="PF13155">
    <property type="entry name" value="Toprim_2"/>
    <property type="match status" value="1"/>
</dbReference>
<dbReference type="SUPFAM" id="SSF57783">
    <property type="entry name" value="Zinc beta-ribbon"/>
    <property type="match status" value="1"/>
</dbReference>
<dbReference type="InterPro" id="IPR027032">
    <property type="entry name" value="Twinkle-like"/>
</dbReference>
<dbReference type="CDD" id="cd19483">
    <property type="entry name" value="RecA-like_Gp4D_helicase"/>
    <property type="match status" value="1"/>
</dbReference>
<keyword evidence="1" id="KW-0511">Multifunctional enzyme</keyword>
<keyword evidence="1" id="KW-0863">Zinc-finger</keyword>
<feature type="binding site" evidence="1">
    <location>
        <position position="19"/>
    </location>
    <ligand>
        <name>Zn(2+)</name>
        <dbReference type="ChEBI" id="CHEBI:29105"/>
    </ligand>
</feature>
<dbReference type="EMBL" id="ON604651">
    <property type="protein sequence ID" value="UTQ78152.1"/>
    <property type="molecule type" value="Genomic_DNA"/>
</dbReference>
<protein>
    <recommendedName>
        <fullName evidence="1">DNA helicase/primase</fullName>
        <ecNumber evidence="1">2.7.7.-</ecNumber>
        <ecNumber evidence="1">3.6.4.12</ecNumber>
    </recommendedName>
</protein>
<feature type="binding site" evidence="1">
    <location>
        <position position="235"/>
    </location>
    <ligand>
        <name>Mg(2+)</name>
        <dbReference type="ChEBI" id="CHEBI:18420"/>
        <label>2</label>
    </ligand>
</feature>
<keyword evidence="1" id="KW-0067">ATP-binding</keyword>
<evidence type="ECO:0000259" key="3">
    <source>
        <dbReference type="PROSITE" id="PS51199"/>
    </source>
</evidence>
<dbReference type="Gene3D" id="2.20.25.10">
    <property type="match status" value="1"/>
</dbReference>
<dbReference type="GO" id="GO:0003899">
    <property type="term" value="F:DNA-directed RNA polymerase activity"/>
    <property type="evidence" value="ECO:0007669"/>
    <property type="project" value="UniProtKB-UniRule"/>
</dbReference>
<dbReference type="SMART" id="SM00493">
    <property type="entry name" value="TOPRIM"/>
    <property type="match status" value="1"/>
</dbReference>
<keyword evidence="1" id="KW-0547">Nucleotide-binding</keyword>
<comment type="cofactor">
    <cofactor evidence="1">
        <name>Mg(2+)</name>
        <dbReference type="ChEBI" id="CHEBI:18420"/>
    </cofactor>
    <text evidence="1">Binds 2 Mg(2+), one of which is catalytic.</text>
</comment>
<comment type="similarity">
    <text evidence="1">Belongs to the Teseptimavirus DNA helicase/primase family.</text>
</comment>
<organism evidence="4 5">
    <name type="scientific">Aeromonas phage JELG-KS1</name>
    <dbReference type="NCBI Taxonomy" id="2951233"/>
    <lineage>
        <taxon>Viruses</taxon>
        <taxon>Duplodnaviria</taxon>
        <taxon>Heunggongvirae</taxon>
        <taxon>Uroviricota</taxon>
        <taxon>Caudoviricetes</taxon>
        <taxon>Autographivirales</taxon>
        <taxon>Autotranscriptaviridae</taxon>
        <taxon>Studiervirinae</taxon>
        <taxon>Jelgvirus</taxon>
        <taxon>Jelgvirus JELGKS1</taxon>
    </lineage>
</organism>
<dbReference type="Pfam" id="PF03796">
    <property type="entry name" value="DnaB_C"/>
    <property type="match status" value="1"/>
</dbReference>
<dbReference type="PROSITE" id="PS51199">
    <property type="entry name" value="SF4_HELICASE"/>
    <property type="match status" value="1"/>
</dbReference>
<feature type="site" description="dTTP/dATP binding" evidence="1">
    <location>
        <position position="364"/>
    </location>
</feature>
<name>A0A9E7NKR7_9CAUD</name>
<dbReference type="GO" id="GO:0008270">
    <property type="term" value="F:zinc ion binding"/>
    <property type="evidence" value="ECO:0007669"/>
    <property type="project" value="UniProtKB-UniRule"/>
</dbReference>
<dbReference type="GO" id="GO:0016787">
    <property type="term" value="F:hydrolase activity"/>
    <property type="evidence" value="ECO:0007669"/>
    <property type="project" value="UniProtKB-KW"/>
</dbReference>
<feature type="binding site" evidence="1">
    <location>
        <position position="41"/>
    </location>
    <ligand>
        <name>Zn(2+)</name>
        <dbReference type="ChEBI" id="CHEBI:29105"/>
    </ligand>
</feature>
<comment type="subunit">
    <text evidence="1">Homohexamer. Assembles as a hexamer onto linear or circular ssDNA in the presence of ATP or dTTP. Interacts (via C-terminus) with the viral DNA polymerase that is bound to DNA; this interaction is essential to initiate leading-strand DNA synthesis. The priming complex consists of 2 DNA polymerases and 1 helicase-primase hexamer that assemble on the DNA template. Interacts with the single-stranded DNA-binding protein. Part of the replicase complex that includes the DNA polymerase, the primase/helicase and the single-stranded DNA binding protein.</text>
</comment>
<reference evidence="4" key="1">
    <citation type="submission" date="2022-05" db="EMBL/GenBank/DDBJ databases">
        <title>Complete genome sequence of Aeromonas phage JELG-KS1.</title>
        <authorList>
            <person name="Svanberga K."/>
            <person name="Dislers A."/>
            <person name="Kazaks A."/>
            <person name="Zrelovs N."/>
        </authorList>
    </citation>
    <scope>NUCLEOTIDE SEQUENCE</scope>
</reference>
<dbReference type="InterPro" id="IPR046394">
    <property type="entry name" value="Helic_Prim_T7"/>
</dbReference>
<dbReference type="Gene3D" id="2.20.25.180">
    <property type="match status" value="1"/>
</dbReference>
<comment type="function">
    <text evidence="1">ATP-dependent DNA helicase and primase essential for viral DNA replication and recombination. The helicase moves 5' -&gt; 3' on the lagging strand template, unwinding the DNA duplex ahead of the leading strand polymerase at the replication fork and generating ssDNA for both leading and lagging strand synthesis. ATP or dTTP hydrolysis propels each helicase domain to translocate sequentially along DNA. Mediates strand transfer when a joint molecule is available and participates in recombinational DNA repair through its role in strand exchange. Primase activity synthesizes short RNA primers at the sequence 5'-GTC-3' on the lagging strand that the polymerase elongates using dNTPs and providing the primase is still present.</text>
</comment>
<feature type="zinc finger region" description="C4-like; zinc ribbon fold" evidence="1">
    <location>
        <begin position="19"/>
        <end position="41"/>
    </location>
</feature>
<dbReference type="PANTHER" id="PTHR12873:SF0">
    <property type="entry name" value="TWINKLE MTDNA HELICASE"/>
    <property type="match status" value="1"/>
</dbReference>
<feature type="binding site" evidence="1">
    <location>
        <position position="205"/>
    </location>
    <ligand>
        <name>Mg(2+)</name>
        <dbReference type="ChEBI" id="CHEBI:18420"/>
        <label>1</label>
        <note>catalytic</note>
    </ligand>
</feature>
<feature type="binding site" evidence="1">
    <location>
        <begin position="310"/>
        <end position="317"/>
    </location>
    <ligand>
        <name>ATP</name>
        <dbReference type="ChEBI" id="CHEBI:30616"/>
    </ligand>
</feature>
<dbReference type="GO" id="GO:0003697">
    <property type="term" value="F:single-stranded DNA binding"/>
    <property type="evidence" value="ECO:0007669"/>
    <property type="project" value="InterPro"/>
</dbReference>
<proteinExistence type="inferred from homology"/>
<dbReference type="GO" id="GO:0039693">
    <property type="term" value="P:viral DNA genome replication"/>
    <property type="evidence" value="ECO:0007669"/>
    <property type="project" value="UniProtKB-UniRule"/>
</dbReference>
<keyword evidence="1" id="KW-0479">Metal-binding</keyword>
<feature type="site" description="dTTP/dATP binding" evidence="1">
    <location>
        <position position="469"/>
    </location>
</feature>
<evidence type="ECO:0000313" key="5">
    <source>
        <dbReference type="Proteomes" id="UP001060072"/>
    </source>
</evidence>
<evidence type="ECO:0000313" key="4">
    <source>
        <dbReference type="EMBL" id="UTQ78152.1"/>
    </source>
</evidence>
<comment type="catalytic activity">
    <reaction evidence="1">
        <text>ATP + H2O = ADP + phosphate + H(+)</text>
        <dbReference type="Rhea" id="RHEA:13065"/>
        <dbReference type="ChEBI" id="CHEBI:15377"/>
        <dbReference type="ChEBI" id="CHEBI:15378"/>
        <dbReference type="ChEBI" id="CHEBI:30616"/>
        <dbReference type="ChEBI" id="CHEBI:43474"/>
        <dbReference type="ChEBI" id="CHEBI:456216"/>
        <dbReference type="EC" id="3.6.4.12"/>
    </reaction>
</comment>
<sequence length="570" mass="62892">MSEYYEDHEDSAYLYKTHCDKCGSSDGNAVYSDGHTFCFVCNHRERGDGEVSGAGSYQPAKRGAGVLSMGDAQGRYSALPSRCLTEETCRKYGYWVGMVNGQLMHIADYRDDDGTIDAQKLRDKDKNFAARGKLKADHLFGKHLWNGGKKIVVTEGEIDCLSVAQVQGCKYPVVSIPMGAKSAKKTIAANYEYLCQFEEVILMFDQDDAGRAAVIECAEVLPLGKVKIAVLPRKDANECLVAGDVKAIMDAMWNAAPYIPDGVVAASELKQRVKDFMINNRADGLSFMGIEAIDKYTMGARAGEVIMVTSGSGMGKSTFCRQLFHYWGRGKSKVAEAVAVGLCALEEAVEETIIDLMGLDNNVRLRQDKELRAEWLETDKFDVAYDKLFNDGMFYLYDAFAEGNIDKLLAKMTYMVSGLECKAILLDHISIVASALEGESDERKALDQMMTKLKAFAKKHSIVMVVICHLKNPDKGKAHEEGREVSISDLRGSGALRQLSDTIIALERNQQGENPNWVTIRILKCRFTGDTGIAGSMRYNKATGLLEEVVDSFGPEPTEEDADQFGTTDF</sequence>
<dbReference type="SUPFAM" id="SSF56731">
    <property type="entry name" value="DNA primase core"/>
    <property type="match status" value="1"/>
</dbReference>
<feature type="domain" description="SF4 helicase" evidence="3">
    <location>
        <begin position="279"/>
        <end position="552"/>
    </location>
</feature>
<dbReference type="Proteomes" id="UP001060072">
    <property type="component" value="Segment"/>
</dbReference>
<dbReference type="EC" id="3.6.4.12" evidence="1"/>
<dbReference type="InterPro" id="IPR013237">
    <property type="entry name" value="Phage_T7_Gp4_N"/>
</dbReference>
<dbReference type="SMART" id="SM00778">
    <property type="entry name" value="Prim_Zn_Ribbon"/>
    <property type="match status" value="1"/>
</dbReference>
<dbReference type="CDD" id="cd01029">
    <property type="entry name" value="TOPRIM_primases"/>
    <property type="match status" value="1"/>
</dbReference>
<keyword evidence="1" id="KW-0460">Magnesium</keyword>
<feature type="domain" description="Toprim" evidence="2">
    <location>
        <begin position="149"/>
        <end position="236"/>
    </location>
</feature>
<feature type="binding site" evidence="1">
    <location>
        <position position="22"/>
    </location>
    <ligand>
        <name>Zn(2+)</name>
        <dbReference type="ChEBI" id="CHEBI:29105"/>
    </ligand>
</feature>
<dbReference type="InterPro" id="IPR007694">
    <property type="entry name" value="DNA_helicase_DnaB-like_C"/>
</dbReference>
<evidence type="ECO:0000259" key="2">
    <source>
        <dbReference type="PROSITE" id="PS50880"/>
    </source>
</evidence>
<keyword evidence="1" id="KW-1194">Viral DNA replication</keyword>
<dbReference type="GO" id="GO:0043139">
    <property type="term" value="F:5'-3' DNA helicase activity"/>
    <property type="evidence" value="ECO:0007669"/>
    <property type="project" value="InterPro"/>
</dbReference>
<dbReference type="GO" id="GO:0005524">
    <property type="term" value="F:ATP binding"/>
    <property type="evidence" value="ECO:0007669"/>
    <property type="project" value="UniProtKB-UniRule"/>
</dbReference>
<dbReference type="PROSITE" id="PS50880">
    <property type="entry name" value="TOPRIM"/>
    <property type="match status" value="1"/>
</dbReference>
<feature type="binding site" evidence="1">
    <location>
        <position position="155"/>
    </location>
    <ligand>
        <name>Mg(2+)</name>
        <dbReference type="ChEBI" id="CHEBI:18420"/>
        <label>1</label>
        <note>catalytic</note>
    </ligand>
</feature>
<keyword evidence="1" id="KW-0862">Zinc</keyword>
<dbReference type="InterPro" id="IPR034154">
    <property type="entry name" value="TOPRIM_DnaG/twinkle"/>
</dbReference>
<keyword evidence="1" id="KW-0639">Primosome</keyword>
<dbReference type="InterPro" id="IPR027417">
    <property type="entry name" value="P-loop_NTPase"/>
</dbReference>
<dbReference type="InterPro" id="IPR006171">
    <property type="entry name" value="TOPRIM_dom"/>
</dbReference>
<keyword evidence="1" id="KW-0235">DNA replication</keyword>
<dbReference type="InterPro" id="IPR048774">
    <property type="entry name" value="Helic-prim_T7_N"/>
</dbReference>
<keyword evidence="1" id="KW-0378">Hydrolase</keyword>
<accession>A0A9E7NKR7</accession>
<keyword evidence="1" id="KW-0808">Transferase</keyword>
<dbReference type="EC" id="2.7.7.-" evidence="1"/>
<comment type="domain">
    <text evidence="1">The N-terminus zinc finger domain is essential for delivering the primed DNA template to the DNA polymerase. The central core domain contains the primase activity. The C-terminus region is responsible for the helicase activity and binds 1 Mg(2+)-dTTP.</text>
</comment>
<dbReference type="Gene3D" id="3.40.50.300">
    <property type="entry name" value="P-loop containing nucleotide triphosphate hydrolases"/>
    <property type="match status" value="1"/>
</dbReference>
<feature type="site" description="dTTP/dATP binding" evidence="1">
    <location>
        <position position="539"/>
    </location>
</feature>
<keyword evidence="5" id="KW-1185">Reference proteome</keyword>
<evidence type="ECO:0000256" key="1">
    <source>
        <dbReference type="HAMAP-Rule" id="MF_04154"/>
    </source>
</evidence>
<dbReference type="HAMAP" id="MF_04154">
    <property type="entry name" value="Helic_Prim_T7"/>
    <property type="match status" value="1"/>
</dbReference>
<dbReference type="GO" id="GO:0006269">
    <property type="term" value="P:DNA replication, synthesis of primer"/>
    <property type="evidence" value="ECO:0007669"/>
    <property type="project" value="UniProtKB-KW"/>
</dbReference>
<dbReference type="PANTHER" id="PTHR12873">
    <property type="entry name" value="T7-LIKE MITOCHONDRIAL DNA HELICASE"/>
    <property type="match status" value="1"/>
</dbReference>
<comment type="caution">
    <text evidence="1">Lacks conserved residue(s) required for the propagation of feature annotation.</text>
</comment>
<keyword evidence="1" id="KW-0548">Nucleotidyltransferase</keyword>
<feature type="binding site" evidence="1">
    <location>
        <position position="38"/>
    </location>
    <ligand>
        <name>Zn(2+)</name>
        <dbReference type="ChEBI" id="CHEBI:29105"/>
    </ligand>
</feature>
<feature type="site" description="dTTP/dATP binding" evidence="1">
    <location>
        <position position="508"/>
    </location>
</feature>
<dbReference type="SUPFAM" id="SSF52540">
    <property type="entry name" value="P-loop containing nucleoside triphosphate hydrolases"/>
    <property type="match status" value="1"/>
</dbReference>
<feature type="site" description="dTTP/dATP binding" evidence="1">
    <location>
        <position position="526"/>
    </location>
</feature>
<keyword evidence="1" id="KW-0347">Helicase</keyword>
<dbReference type="Pfam" id="PF21268">
    <property type="entry name" value="Helic-prim_T7_N"/>
    <property type="match status" value="1"/>
</dbReference>